<evidence type="ECO:0000313" key="7">
    <source>
        <dbReference type="Proteomes" id="UP000050544"/>
    </source>
</evidence>
<dbReference type="Proteomes" id="UP000050544">
    <property type="component" value="Unassembled WGS sequence"/>
</dbReference>
<dbReference type="STRING" id="869279.SE15_07700"/>
<dbReference type="PIRSF" id="PIRSF003059">
    <property type="entry name" value="Sucrose_phosphorylase"/>
    <property type="match status" value="1"/>
</dbReference>
<dbReference type="SMART" id="SM00642">
    <property type="entry name" value="Aamy"/>
    <property type="match status" value="1"/>
</dbReference>
<evidence type="ECO:0000259" key="5">
    <source>
        <dbReference type="SMART" id="SM00642"/>
    </source>
</evidence>
<dbReference type="PANTHER" id="PTHR38784:SF1">
    <property type="entry name" value="SUCROSE PHOSPHORYLASE"/>
    <property type="match status" value="1"/>
</dbReference>
<dbReference type="PANTHER" id="PTHR38784">
    <property type="entry name" value="SUCROSE PHOSPHORYLASE"/>
    <property type="match status" value="1"/>
</dbReference>
<dbReference type="SUPFAM" id="SSF51445">
    <property type="entry name" value="(Trans)glycosidases"/>
    <property type="match status" value="1"/>
</dbReference>
<name>A0A0P6XIW9_9CHLR</name>
<dbReference type="GO" id="GO:0016757">
    <property type="term" value="F:glycosyltransferase activity"/>
    <property type="evidence" value="ECO:0007669"/>
    <property type="project" value="UniProtKB-KW"/>
</dbReference>
<dbReference type="RefSeq" id="WP_054521534.1">
    <property type="nucleotide sequence ID" value="NZ_LGKO01000004.1"/>
</dbReference>
<dbReference type="AlphaFoldDB" id="A0A0P6XIW9"/>
<feature type="domain" description="Glycosyl hydrolase family 13 catalytic" evidence="5">
    <location>
        <begin position="71"/>
        <end position="480"/>
    </location>
</feature>
<feature type="binding site" evidence="4">
    <location>
        <begin position="227"/>
        <end position="229"/>
    </location>
    <ligand>
        <name>substrate</name>
    </ligand>
</feature>
<sequence length="573" mass="64409">MDINPTPLFEHLEFIYGSDTAQRVLPVLVARLQRFRSPAISTRPLDHRDAILITYGDQFTTQGEPPLKTLHQFCQRHLRTALTGLHILPFFPYSSDDGFSVIDFYQVNPALGTWDDIRALASDFILMVDLVLNHTSVQSPWFQGFLRGDPDYRDFYLTASPQSDLSAVVRPRALPLLTPFETPQGTLWVWTTFSADQVDLNYKNPEVLLRMVDVLLTYLEQGARIIRLDAVAYVWKEIGTPCIHLPQTHRLVSLFRTILNQIAPWALLITETNVPHAENLSYFGDGSNEAHLVYNFALPPLMLHTLHSGNAEKLTQWASSALQLPSPEVTFFNFLASHDGIGVNPARGILSESEIQAVMTHVLERGGLISYKSNPDGSLSPYELNTTYFDALADPHSEEVSLQRFLVAHAILMALQGIPGIYVHSLLGSSNWYEGVRLLGYNRAINRQKFSVSMIEEKLRHPESREARVLKGMLSLIHARQKSPAFNPYAPQRVLSLSPAIFCLIRQTQEAASTVLCLHNVSAKPQNLKIPITSYQLFGTKGVELLSDRVVALTDPLEVNLPPYGILWLEIVR</sequence>
<keyword evidence="3" id="KW-0808">Transferase</keyword>
<organism evidence="6 7">
    <name type="scientific">Thermanaerothrix daxensis</name>
    <dbReference type="NCBI Taxonomy" id="869279"/>
    <lineage>
        <taxon>Bacteria</taxon>
        <taxon>Bacillati</taxon>
        <taxon>Chloroflexota</taxon>
        <taxon>Anaerolineae</taxon>
        <taxon>Anaerolineales</taxon>
        <taxon>Anaerolineaceae</taxon>
        <taxon>Thermanaerothrix</taxon>
    </lineage>
</organism>
<evidence type="ECO:0000256" key="4">
    <source>
        <dbReference type="PIRSR" id="PIRSR003059-2"/>
    </source>
</evidence>
<dbReference type="SMR" id="A0A0P6XIW9"/>
<dbReference type="Gene3D" id="3.20.20.80">
    <property type="entry name" value="Glycosidases"/>
    <property type="match status" value="1"/>
</dbReference>
<dbReference type="EMBL" id="LGKO01000004">
    <property type="protein sequence ID" value="KPL83141.1"/>
    <property type="molecule type" value="Genomic_DNA"/>
</dbReference>
<keyword evidence="7" id="KW-1185">Reference proteome</keyword>
<dbReference type="InterPro" id="IPR013780">
    <property type="entry name" value="Glyco_hydro_b"/>
</dbReference>
<evidence type="ECO:0000256" key="1">
    <source>
        <dbReference type="ARBA" id="ARBA00008452"/>
    </source>
</evidence>
<dbReference type="Pfam" id="PF00128">
    <property type="entry name" value="Alpha-amylase"/>
    <property type="match status" value="1"/>
</dbReference>
<dbReference type="Gene3D" id="2.60.40.1180">
    <property type="entry name" value="Golgi alpha-mannosidase II"/>
    <property type="match status" value="1"/>
</dbReference>
<evidence type="ECO:0000256" key="2">
    <source>
        <dbReference type="ARBA" id="ARBA00022676"/>
    </source>
</evidence>
<feature type="binding site" evidence="4">
    <location>
        <begin position="338"/>
        <end position="339"/>
    </location>
    <ligand>
        <name>substrate</name>
    </ligand>
</feature>
<evidence type="ECO:0000313" key="6">
    <source>
        <dbReference type="EMBL" id="KPL83141.1"/>
    </source>
</evidence>
<dbReference type="InterPro" id="IPR045857">
    <property type="entry name" value="O16G_dom_2"/>
</dbReference>
<dbReference type="PATRIC" id="fig|869279.4.peg.2270"/>
<dbReference type="OrthoDB" id="9805159at2"/>
<dbReference type="CDD" id="cd11356">
    <property type="entry name" value="AmyAc_Sucrose_phosphorylase-like_1"/>
    <property type="match status" value="1"/>
</dbReference>
<gene>
    <name evidence="6" type="ORF">SE15_07700</name>
</gene>
<dbReference type="InterPro" id="IPR016377">
    <property type="entry name" value="Sucrose_GGa_phosphorylase-rel"/>
</dbReference>
<comment type="similarity">
    <text evidence="1">Belongs to the glycosyl hydrolase 13 family. Sucrose phosphorylase subfamily.</text>
</comment>
<proteinExistence type="inferred from homology"/>
<reference evidence="6 7" key="1">
    <citation type="submission" date="2015-07" db="EMBL/GenBank/DDBJ databases">
        <title>Whole genome sequence of Thermanaerothrix daxensis DSM 23592.</title>
        <authorList>
            <person name="Hemp J."/>
            <person name="Ward L.M."/>
            <person name="Pace L.A."/>
            <person name="Fischer W.W."/>
        </authorList>
    </citation>
    <scope>NUCLEOTIDE SEQUENCE [LARGE SCALE GENOMIC DNA]</scope>
    <source>
        <strain evidence="6 7">GNS-1</strain>
    </source>
</reference>
<feature type="binding site" evidence="4">
    <location>
        <position position="134"/>
    </location>
    <ligand>
        <name>substrate</name>
    </ligand>
</feature>
<dbReference type="Gene3D" id="3.90.400.10">
    <property type="entry name" value="Oligo-1,6-glucosidase, Domain 2"/>
    <property type="match status" value="1"/>
</dbReference>
<dbReference type="GO" id="GO:0005975">
    <property type="term" value="P:carbohydrate metabolic process"/>
    <property type="evidence" value="ECO:0007669"/>
    <property type="project" value="InterPro"/>
</dbReference>
<comment type="caution">
    <text evidence="6">The sequence shown here is derived from an EMBL/GenBank/DDBJ whole genome shotgun (WGS) entry which is preliminary data.</text>
</comment>
<feature type="binding site" evidence="4">
    <location>
        <position position="96"/>
    </location>
    <ligand>
        <name>substrate</name>
    </ligand>
</feature>
<keyword evidence="2" id="KW-0328">Glycosyltransferase</keyword>
<feature type="binding site" evidence="4">
    <location>
        <position position="443"/>
    </location>
    <ligand>
        <name>substrate</name>
    </ligand>
</feature>
<evidence type="ECO:0000256" key="3">
    <source>
        <dbReference type="ARBA" id="ARBA00022679"/>
    </source>
</evidence>
<accession>A0A0P6XIW9</accession>
<dbReference type="InterPro" id="IPR017853">
    <property type="entry name" value="GH"/>
</dbReference>
<dbReference type="InterPro" id="IPR033746">
    <property type="entry name" value="GGa_phosphorylase"/>
</dbReference>
<protein>
    <recommendedName>
        <fullName evidence="5">Glycosyl hydrolase family 13 catalytic domain-containing protein</fullName>
    </recommendedName>
</protein>
<dbReference type="InterPro" id="IPR006047">
    <property type="entry name" value="GH13_cat_dom"/>
</dbReference>
<dbReference type="SUPFAM" id="SSF51011">
    <property type="entry name" value="Glycosyl hydrolase domain"/>
    <property type="match status" value="1"/>
</dbReference>